<name>A0ABD1RHG0_9LAMI</name>
<gene>
    <name evidence="6" type="ORF">Fot_40791</name>
</gene>
<sequence>MGKKCHVTLRILKRINWEFSQVAIPSPKALKGNSNLNLRPDQLRNLKIYKTLVLENGFESVIVKSINLRDDDDRKTPLRSVGFKDQDSEPTMLQSLGSGKMLTKGSVSLRTRETEMNSIEALAEDKCVCQEMVSPFSMEGIPQLTGLKPSGPKHEAAVKLQKVYKSFRTRRKLADCAVLVEQSWWKLLDFAKLKHSSISFFDLEKHETAMSRWSRARTRAAKVGKGLSKNGKAQKLALQHWLEAIDPRHRYGHNLHFYYVKWLNSQSMEPFFYWLDIGEGKEVNLVEKCSRSKLQQQCIKYLGPMERKAYEVAVEDGKLFYKQTGELLDTTIEPKGAKWIFVLSTSRILYVGKKKKGTFQHSSFLAGGATLAAGRIVVEKGILKAVWPHSGHYRPTPENFQDFISFLRENNVDLADVKLDSIDEEEEESMGKKGGLYLRSNSSEEDLSEKDQLETEEKDTEDSILHKVVSIEEETTPAIEMPESRTSHNFSKKLPTLQIPSKDDFFERLKSENRVEELKTQNFLMESPMDEYETAEESFASEPDSINQEHNTSNQEHDETKEDIISEESILQRINSHKDMKSFQLGNQLFCKWSTGAGPRIGCLRDYPSGLQCHALEQVNLSPKTKSRLRLDFPSWESTPTGFGREMLVCSSLSPRDTSNLSRNSSHHSMTPSSYSVKELTKSSAETQGVTIHFL</sequence>
<keyword evidence="3" id="KW-0963">Cytoplasm</keyword>
<protein>
    <submittedName>
        <fullName evidence="6">Calmodulin-binding family protein</fullName>
    </submittedName>
</protein>
<comment type="subcellular location">
    <subcellularLocation>
        <location evidence="2">Cytoplasm</location>
    </subcellularLocation>
    <subcellularLocation>
        <location evidence="1">Nucleus</location>
    </subcellularLocation>
</comment>
<feature type="compositionally biased region" description="Polar residues" evidence="5">
    <location>
        <begin position="544"/>
        <end position="554"/>
    </location>
</feature>
<evidence type="ECO:0000256" key="5">
    <source>
        <dbReference type="SAM" id="MobiDB-lite"/>
    </source>
</evidence>
<feature type="region of interest" description="Disordered" evidence="5">
    <location>
        <begin position="534"/>
        <end position="560"/>
    </location>
</feature>
<evidence type="ECO:0000313" key="7">
    <source>
        <dbReference type="Proteomes" id="UP001604277"/>
    </source>
</evidence>
<evidence type="ECO:0000256" key="4">
    <source>
        <dbReference type="ARBA" id="ARBA00023242"/>
    </source>
</evidence>
<dbReference type="AlphaFoldDB" id="A0ABD1RHG0"/>
<evidence type="ECO:0000313" key="6">
    <source>
        <dbReference type="EMBL" id="KAL2487499.1"/>
    </source>
</evidence>
<proteinExistence type="predicted"/>
<evidence type="ECO:0000256" key="3">
    <source>
        <dbReference type="ARBA" id="ARBA00022490"/>
    </source>
</evidence>
<keyword evidence="7" id="KW-1185">Reference proteome</keyword>
<keyword evidence="4" id="KW-0539">Nucleus</keyword>
<feature type="compositionally biased region" description="Basic and acidic residues" evidence="5">
    <location>
        <begin position="449"/>
        <end position="462"/>
    </location>
</feature>
<evidence type="ECO:0000256" key="1">
    <source>
        <dbReference type="ARBA" id="ARBA00004123"/>
    </source>
</evidence>
<dbReference type="PANTHER" id="PTHR31250:SF14">
    <property type="entry name" value="IQ DOMAIN-CONTAINING PROTEIN IQM2"/>
    <property type="match status" value="1"/>
</dbReference>
<feature type="region of interest" description="Disordered" evidence="5">
    <location>
        <begin position="654"/>
        <end position="688"/>
    </location>
</feature>
<dbReference type="EMBL" id="JBFOLJ010000012">
    <property type="protein sequence ID" value="KAL2487499.1"/>
    <property type="molecule type" value="Genomic_DNA"/>
</dbReference>
<feature type="compositionally biased region" description="Low complexity" evidence="5">
    <location>
        <begin position="662"/>
        <end position="676"/>
    </location>
</feature>
<dbReference type="GO" id="GO:0005737">
    <property type="term" value="C:cytoplasm"/>
    <property type="evidence" value="ECO:0007669"/>
    <property type="project" value="UniProtKB-SubCell"/>
</dbReference>
<organism evidence="6 7">
    <name type="scientific">Forsythia ovata</name>
    <dbReference type="NCBI Taxonomy" id="205694"/>
    <lineage>
        <taxon>Eukaryota</taxon>
        <taxon>Viridiplantae</taxon>
        <taxon>Streptophyta</taxon>
        <taxon>Embryophyta</taxon>
        <taxon>Tracheophyta</taxon>
        <taxon>Spermatophyta</taxon>
        <taxon>Magnoliopsida</taxon>
        <taxon>eudicotyledons</taxon>
        <taxon>Gunneridae</taxon>
        <taxon>Pentapetalae</taxon>
        <taxon>asterids</taxon>
        <taxon>lamiids</taxon>
        <taxon>Lamiales</taxon>
        <taxon>Oleaceae</taxon>
        <taxon>Forsythieae</taxon>
        <taxon>Forsythia</taxon>
    </lineage>
</organism>
<dbReference type="GO" id="GO:0005634">
    <property type="term" value="C:nucleus"/>
    <property type="evidence" value="ECO:0007669"/>
    <property type="project" value="UniProtKB-SubCell"/>
</dbReference>
<dbReference type="Proteomes" id="UP001604277">
    <property type="component" value="Unassembled WGS sequence"/>
</dbReference>
<reference evidence="7" key="1">
    <citation type="submission" date="2024-07" db="EMBL/GenBank/DDBJ databases">
        <title>Two chromosome-level genome assemblies of Korean endemic species Abeliophyllum distichum and Forsythia ovata (Oleaceae).</title>
        <authorList>
            <person name="Jang H."/>
        </authorList>
    </citation>
    <scope>NUCLEOTIDE SEQUENCE [LARGE SCALE GENOMIC DNA]</scope>
</reference>
<feature type="region of interest" description="Disordered" evidence="5">
    <location>
        <begin position="423"/>
        <end position="462"/>
    </location>
</feature>
<dbReference type="InterPro" id="IPR044159">
    <property type="entry name" value="IQM"/>
</dbReference>
<comment type="caution">
    <text evidence="6">The sequence shown here is derived from an EMBL/GenBank/DDBJ whole genome shotgun (WGS) entry which is preliminary data.</text>
</comment>
<accession>A0ABD1RHG0</accession>
<evidence type="ECO:0000256" key="2">
    <source>
        <dbReference type="ARBA" id="ARBA00004496"/>
    </source>
</evidence>
<dbReference type="PANTHER" id="PTHR31250">
    <property type="entry name" value="IQ DOMAIN-CONTAINING PROTEIN IQM3"/>
    <property type="match status" value="1"/>
</dbReference>